<accession>A0AAD9QVK9</accession>
<proteinExistence type="predicted"/>
<protein>
    <submittedName>
        <fullName evidence="2">Uncharacterized protein</fullName>
    </submittedName>
</protein>
<organism evidence="2 3">
    <name type="scientific">Acropora cervicornis</name>
    <name type="common">Staghorn coral</name>
    <dbReference type="NCBI Taxonomy" id="6130"/>
    <lineage>
        <taxon>Eukaryota</taxon>
        <taxon>Metazoa</taxon>
        <taxon>Cnidaria</taxon>
        <taxon>Anthozoa</taxon>
        <taxon>Hexacorallia</taxon>
        <taxon>Scleractinia</taxon>
        <taxon>Astrocoeniina</taxon>
        <taxon>Acroporidae</taxon>
        <taxon>Acropora</taxon>
    </lineage>
</organism>
<comment type="caution">
    <text evidence="2">The sequence shown here is derived from an EMBL/GenBank/DDBJ whole genome shotgun (WGS) entry which is preliminary data.</text>
</comment>
<evidence type="ECO:0000313" key="2">
    <source>
        <dbReference type="EMBL" id="KAK2568289.1"/>
    </source>
</evidence>
<gene>
    <name evidence="2" type="ORF">P5673_007297</name>
</gene>
<dbReference type="EMBL" id="JARQWQ010000012">
    <property type="protein sequence ID" value="KAK2568289.1"/>
    <property type="molecule type" value="Genomic_DNA"/>
</dbReference>
<evidence type="ECO:0000256" key="1">
    <source>
        <dbReference type="SAM" id="SignalP"/>
    </source>
</evidence>
<keyword evidence="1" id="KW-0732">Signal</keyword>
<reference evidence="2" key="2">
    <citation type="journal article" date="2023" name="Science">
        <title>Genomic signatures of disease resistance in endangered staghorn corals.</title>
        <authorList>
            <person name="Vollmer S.V."/>
            <person name="Selwyn J.D."/>
            <person name="Despard B.A."/>
            <person name="Roesel C.L."/>
        </authorList>
    </citation>
    <scope>NUCLEOTIDE SEQUENCE</scope>
    <source>
        <strain evidence="2">K2</strain>
    </source>
</reference>
<dbReference type="Proteomes" id="UP001249851">
    <property type="component" value="Unassembled WGS sequence"/>
</dbReference>
<reference evidence="2" key="1">
    <citation type="journal article" date="2023" name="G3 (Bethesda)">
        <title>Whole genome assembly and annotation of the endangered Caribbean coral Acropora cervicornis.</title>
        <authorList>
            <person name="Selwyn J.D."/>
            <person name="Vollmer S.V."/>
        </authorList>
    </citation>
    <scope>NUCLEOTIDE SEQUENCE</scope>
    <source>
        <strain evidence="2">K2</strain>
    </source>
</reference>
<keyword evidence="3" id="KW-1185">Reference proteome</keyword>
<feature type="signal peptide" evidence="1">
    <location>
        <begin position="1"/>
        <end position="22"/>
    </location>
</feature>
<dbReference type="AlphaFoldDB" id="A0AAD9QVK9"/>
<sequence>MPSKYLIVLLSQAILTTCSTEAINSKVEYSPFDVKFSNVQSGSFDLCVDSKTNASSRHHEEFPVTLPFSKEPKDDRKVVEKILNGLAVVAIYLEVGDEERSIPQIANLSSLVEYIAKDGNDRIQESTSLRGKRLGILMQKDSLALGIGSELGATDGRLVSDDL</sequence>
<feature type="chain" id="PRO_5042180124" evidence="1">
    <location>
        <begin position="23"/>
        <end position="163"/>
    </location>
</feature>
<name>A0AAD9QVK9_ACRCE</name>
<evidence type="ECO:0000313" key="3">
    <source>
        <dbReference type="Proteomes" id="UP001249851"/>
    </source>
</evidence>